<feature type="compositionally biased region" description="Polar residues" evidence="1">
    <location>
        <begin position="224"/>
        <end position="240"/>
    </location>
</feature>
<feature type="region of interest" description="Disordered" evidence="1">
    <location>
        <begin position="168"/>
        <end position="190"/>
    </location>
</feature>
<feature type="region of interest" description="Disordered" evidence="1">
    <location>
        <begin position="224"/>
        <end position="258"/>
    </location>
</feature>
<proteinExistence type="predicted"/>
<evidence type="ECO:0000256" key="1">
    <source>
        <dbReference type="SAM" id="MobiDB-lite"/>
    </source>
</evidence>
<dbReference type="Proteomes" id="UP000078200">
    <property type="component" value="Unassembled WGS sequence"/>
</dbReference>
<dbReference type="AlphaFoldDB" id="A0A1A9VWY3"/>
<dbReference type="STRING" id="7395.A0A1A9VWY3"/>
<reference evidence="2" key="1">
    <citation type="submission" date="2020-05" db="UniProtKB">
        <authorList>
            <consortium name="EnsemblMetazoa"/>
        </authorList>
    </citation>
    <scope>IDENTIFICATION</scope>
    <source>
        <strain evidence="2">TTRI</strain>
    </source>
</reference>
<feature type="compositionally biased region" description="Basic residues" evidence="1">
    <location>
        <begin position="170"/>
        <end position="190"/>
    </location>
</feature>
<protein>
    <submittedName>
        <fullName evidence="2">Uncharacterized protein</fullName>
    </submittedName>
</protein>
<evidence type="ECO:0000313" key="2">
    <source>
        <dbReference type="EnsemblMetazoa" id="GAUT050331-PA"/>
    </source>
</evidence>
<feature type="compositionally biased region" description="Basic and acidic residues" evidence="1">
    <location>
        <begin position="765"/>
        <end position="798"/>
    </location>
</feature>
<dbReference type="VEuPathDB" id="VectorBase:GAUT050331"/>
<feature type="region of interest" description="Disordered" evidence="1">
    <location>
        <begin position="765"/>
        <end position="833"/>
    </location>
</feature>
<dbReference type="EnsemblMetazoa" id="GAUT050331-RA">
    <property type="protein sequence ID" value="GAUT050331-PA"/>
    <property type="gene ID" value="GAUT050331"/>
</dbReference>
<sequence length="862" mass="96891">MERKQKIQLNLKRLQRQIFERKPHLQCIQNQVCRKLKQQIEDSAPLVALCSLGALGVEHLRRDELKHFNLDDEVPLSELIQKATRPEENTKGTDECMYNSTVTIYATKAIDSVFNQGKLDQKVMGKADTPVYTCVPDLACRSTQHISLESINFARKFFDLRARQAEKSLKSARNRHQTPRRKHNKRKQKYITKYSEQAKEREFSQLVQAVMADSNDADNLQISGSSLCVNDTPNNSNNSTRKAKKRKSPTTAMDSSAKKHFRKQLAEFITFNDDSNTSIPPATSLQQAITSIDENRTIDTGNGKFVDITNSPASLSLFFENSTKDFNFQSILHNQEHVDAQQNDQPAINVAEPLINEDGSVEVVDMNTLPASLPLSVENSTKDFNFQSILHNQEHVATQQNDQPAINVAEPLINEDGSVEVVDMNTLPASLSLSVENSTKDFNFQSILHNQEHVAEQLNDQPAINVEEPLMQNAVGSYLVDYSSEVPLDLSLNKTKWNARNCCSMQLGNSEDDCAPLDLCVRSSANMAPQVKSSKLLSHLNNEQHNLSVNEDVSFSARLDSPFLSFDQDEFNATCMRASLTEEMQVSLRSPTNDDSMRTSMNNVNCSIGGKTENEMLFSDDNMRQNNLTLCGNADQFGINYNENEENSKPPEKKTITRETNEANLLCIPNPKVNDENECFTQKLNHSCSEQTTAINHNNNIRANGMNMGLRSPDADCLDTNTDDLNKGSLAASSVILTISDELRDETFFNQCENDPQTRECFTAVDDHNGKNENIRNHSDDDNELKKDQVNSEKEMFADKSTQPPEKIFDDNNKKQPPACKSMTERAESLLEMGMQLPDKLDFGEDDDDLDVLSLTASDNIR</sequence>
<name>A0A1A9VWY3_GLOAU</name>
<evidence type="ECO:0000313" key="3">
    <source>
        <dbReference type="Proteomes" id="UP000078200"/>
    </source>
</evidence>
<organism evidence="2 3">
    <name type="scientific">Glossina austeni</name>
    <name type="common">Savannah tsetse fly</name>
    <dbReference type="NCBI Taxonomy" id="7395"/>
    <lineage>
        <taxon>Eukaryota</taxon>
        <taxon>Metazoa</taxon>
        <taxon>Ecdysozoa</taxon>
        <taxon>Arthropoda</taxon>
        <taxon>Hexapoda</taxon>
        <taxon>Insecta</taxon>
        <taxon>Pterygota</taxon>
        <taxon>Neoptera</taxon>
        <taxon>Endopterygota</taxon>
        <taxon>Diptera</taxon>
        <taxon>Brachycera</taxon>
        <taxon>Muscomorpha</taxon>
        <taxon>Hippoboscoidea</taxon>
        <taxon>Glossinidae</taxon>
        <taxon>Glossina</taxon>
    </lineage>
</organism>
<keyword evidence="3" id="KW-1185">Reference proteome</keyword>
<accession>A0A1A9VWY3</accession>